<dbReference type="GO" id="GO:0018479">
    <property type="term" value="F:benzaldehyde dehydrogenase (NAD+) activity"/>
    <property type="evidence" value="ECO:0007669"/>
    <property type="project" value="UniProtKB-EC"/>
</dbReference>
<dbReference type="InterPro" id="IPR029510">
    <property type="entry name" value="Ald_DH_CS_GLU"/>
</dbReference>
<keyword evidence="3" id="KW-0520">NAD</keyword>
<dbReference type="PROSITE" id="PS00687">
    <property type="entry name" value="ALDEHYDE_DEHYDR_GLU"/>
    <property type="match status" value="1"/>
</dbReference>
<dbReference type="SUPFAM" id="SSF53720">
    <property type="entry name" value="ALDH-like"/>
    <property type="match status" value="1"/>
</dbReference>
<dbReference type="EC" id="1.2.1.28" evidence="7"/>
<evidence type="ECO:0000313" key="7">
    <source>
        <dbReference type="EMBL" id="MBB5803232.1"/>
    </source>
</evidence>
<name>A0A7W9M0X2_9PSEU</name>
<protein>
    <submittedName>
        <fullName evidence="7">Benzaldehyde dehydrogenase (NAD)</fullName>
        <ecNumber evidence="7">1.2.1.28</ecNumber>
    </submittedName>
</protein>
<evidence type="ECO:0000256" key="1">
    <source>
        <dbReference type="ARBA" id="ARBA00009986"/>
    </source>
</evidence>
<dbReference type="Gene3D" id="3.40.605.10">
    <property type="entry name" value="Aldehyde Dehydrogenase, Chain A, domain 1"/>
    <property type="match status" value="1"/>
</dbReference>
<dbReference type="PANTHER" id="PTHR42986">
    <property type="entry name" value="BENZALDEHYDE DEHYDROGENASE YFMT"/>
    <property type="match status" value="1"/>
</dbReference>
<gene>
    <name evidence="7" type="ORF">F4560_003000</name>
</gene>
<evidence type="ECO:0000313" key="8">
    <source>
        <dbReference type="Proteomes" id="UP000552097"/>
    </source>
</evidence>
<dbReference type="AlphaFoldDB" id="A0A7W9M0X2"/>
<dbReference type="PANTHER" id="PTHR42986:SF1">
    <property type="entry name" value="BENZALDEHYDE DEHYDROGENASE YFMT"/>
    <property type="match status" value="1"/>
</dbReference>
<dbReference type="InterPro" id="IPR016161">
    <property type="entry name" value="Ald_DH/histidinol_DH"/>
</dbReference>
<evidence type="ECO:0000259" key="6">
    <source>
        <dbReference type="Pfam" id="PF00171"/>
    </source>
</evidence>
<dbReference type="RefSeq" id="WP_184920478.1">
    <property type="nucleotide sequence ID" value="NZ_JACHMO010000001.1"/>
</dbReference>
<evidence type="ECO:0000256" key="4">
    <source>
        <dbReference type="PROSITE-ProRule" id="PRU10007"/>
    </source>
</evidence>
<proteinExistence type="inferred from homology"/>
<evidence type="ECO:0000256" key="2">
    <source>
        <dbReference type="ARBA" id="ARBA00023002"/>
    </source>
</evidence>
<dbReference type="InterPro" id="IPR016162">
    <property type="entry name" value="Ald_DH_N"/>
</dbReference>
<evidence type="ECO:0000256" key="5">
    <source>
        <dbReference type="RuleBase" id="RU003345"/>
    </source>
</evidence>
<accession>A0A7W9M0X2</accession>
<comment type="similarity">
    <text evidence="1 5">Belongs to the aldehyde dehydrogenase family.</text>
</comment>
<dbReference type="Proteomes" id="UP000552097">
    <property type="component" value="Unassembled WGS sequence"/>
</dbReference>
<dbReference type="EMBL" id="JACHMO010000001">
    <property type="protein sequence ID" value="MBB5803232.1"/>
    <property type="molecule type" value="Genomic_DNA"/>
</dbReference>
<reference evidence="7 8" key="1">
    <citation type="submission" date="2020-08" db="EMBL/GenBank/DDBJ databases">
        <title>Sequencing the genomes of 1000 actinobacteria strains.</title>
        <authorList>
            <person name="Klenk H.-P."/>
        </authorList>
    </citation>
    <scope>NUCLEOTIDE SEQUENCE [LARGE SCALE GENOMIC DNA]</scope>
    <source>
        <strain evidence="7 8">DSM 45486</strain>
    </source>
</reference>
<dbReference type="Pfam" id="PF00171">
    <property type="entry name" value="Aldedh"/>
    <property type="match status" value="1"/>
</dbReference>
<dbReference type="Gene3D" id="3.40.309.10">
    <property type="entry name" value="Aldehyde Dehydrogenase, Chain A, domain 2"/>
    <property type="match status" value="1"/>
</dbReference>
<feature type="domain" description="Aldehyde dehydrogenase" evidence="6">
    <location>
        <begin position="12"/>
        <end position="460"/>
    </location>
</feature>
<sequence>MIAVPHAGPGLTPVVEPATGAVLGGLPVDDPSSVRAAVDAAASAQRSWAAVPAVERAEVMRRAALALEGMRVDVVEWIVRESGSVRGKAAHEVDSVLDEIRVASALPTQPYGHLLPDAHGRRSSARRVPLGVVGVISPWNVPLLLGARAAVPALALGNAVVLKPDPRTGVSGGLVLAEVFRAAGLPRDVLRVVHGGPDVGRALTTAPDVAMVAFTGSTAVGREIGADAGRLLKRMSLELGGNNALLVLDDVDLEAAVSAAAWGTFFHQGQVCMSAGRHVVLESVAGRYLDLLAKHADALVVGDPWRADVALGPLIDEAQAARVDSIVAESVRAGAEVRAGGVRDGLFYRPTVLSGVTADMPAFTEEIFGPVAPVVVVADEDEAVEVANRTEYGLVASVLTGSPERGVALADRLATGMVHVNDHTVEDDAFVPFGGWGASGNGSRHGADRSWEEFTRWQWVTVRDRVRPTPL</sequence>
<keyword evidence="2 5" id="KW-0560">Oxidoreductase</keyword>
<comment type="caution">
    <text evidence="7">The sequence shown here is derived from an EMBL/GenBank/DDBJ whole genome shotgun (WGS) entry which is preliminary data.</text>
</comment>
<evidence type="ECO:0000256" key="3">
    <source>
        <dbReference type="ARBA" id="ARBA00023027"/>
    </source>
</evidence>
<dbReference type="InterPro" id="IPR016163">
    <property type="entry name" value="Ald_DH_C"/>
</dbReference>
<dbReference type="InterPro" id="IPR015590">
    <property type="entry name" value="Aldehyde_DH_dom"/>
</dbReference>
<organism evidence="7 8">
    <name type="scientific">Saccharothrix ecbatanensis</name>
    <dbReference type="NCBI Taxonomy" id="1105145"/>
    <lineage>
        <taxon>Bacteria</taxon>
        <taxon>Bacillati</taxon>
        <taxon>Actinomycetota</taxon>
        <taxon>Actinomycetes</taxon>
        <taxon>Pseudonocardiales</taxon>
        <taxon>Pseudonocardiaceae</taxon>
        <taxon>Saccharothrix</taxon>
    </lineage>
</organism>
<feature type="active site" evidence="4">
    <location>
        <position position="238"/>
    </location>
</feature>
<keyword evidence="8" id="KW-1185">Reference proteome</keyword>